<dbReference type="RefSeq" id="WP_262683366.1">
    <property type="nucleotide sequence ID" value="NZ_JAOQIO010000016.1"/>
</dbReference>
<evidence type="ECO:0008006" key="3">
    <source>
        <dbReference type="Google" id="ProtNLM"/>
    </source>
</evidence>
<keyword evidence="2" id="KW-1185">Reference proteome</keyword>
<organism evidence="1 2">
    <name type="scientific">Paenibacillus baimaensis</name>
    <dbReference type="NCBI Taxonomy" id="2982185"/>
    <lineage>
        <taxon>Bacteria</taxon>
        <taxon>Bacillati</taxon>
        <taxon>Bacillota</taxon>
        <taxon>Bacilli</taxon>
        <taxon>Bacillales</taxon>
        <taxon>Paenibacillaceae</taxon>
        <taxon>Paenibacillus</taxon>
    </lineage>
</organism>
<evidence type="ECO:0000313" key="1">
    <source>
        <dbReference type="EMBL" id="MCU6791955.1"/>
    </source>
</evidence>
<proteinExistence type="predicted"/>
<reference evidence="1 2" key="1">
    <citation type="submission" date="2022-09" db="EMBL/GenBank/DDBJ databases">
        <authorList>
            <person name="Han X.L."/>
            <person name="Wang Q."/>
            <person name="Lu T."/>
        </authorList>
    </citation>
    <scope>NUCLEOTIDE SEQUENCE [LARGE SCALE GENOMIC DNA]</scope>
    <source>
        <strain evidence="1 2">WQ 127069</strain>
    </source>
</reference>
<gene>
    <name evidence="1" type="ORF">OB236_07430</name>
</gene>
<comment type="caution">
    <text evidence="1">The sequence shown here is derived from an EMBL/GenBank/DDBJ whole genome shotgun (WGS) entry which is preliminary data.</text>
</comment>
<protein>
    <recommendedName>
        <fullName evidence="3">IDEAL domain-containing protein</fullName>
    </recommendedName>
</protein>
<evidence type="ECO:0000313" key="2">
    <source>
        <dbReference type="Proteomes" id="UP001652445"/>
    </source>
</evidence>
<name>A0ABT2UBF1_9BACL</name>
<dbReference type="Proteomes" id="UP001652445">
    <property type="component" value="Unassembled WGS sequence"/>
</dbReference>
<accession>A0ABT2UBF1</accession>
<dbReference type="EMBL" id="JAOQIO010000016">
    <property type="protein sequence ID" value="MCU6791955.1"/>
    <property type="molecule type" value="Genomic_DNA"/>
</dbReference>
<sequence>MSDQIKNNNVNVKKRMMFSAEDDYYYFAYNTIIFLQTLGFTSEKQRLQEWSKLNYLIPFLSNHALFSIVASNKALDSKASPIDRNHLKETYLKSRLRLNWAGSLFYALQQKGILSMSKNETRKSFDMWLSIENLPEEFSSSELFRMEREHSKQIKSMFSYIRTMKTDSLLDELFRKRGVNIWED</sequence>